<dbReference type="InterPro" id="IPR015947">
    <property type="entry name" value="PUA-like_sf"/>
</dbReference>
<evidence type="ECO:0000313" key="8">
    <source>
        <dbReference type="EMBL" id="CAH2048652.1"/>
    </source>
</evidence>
<accession>A0ABN8I6Z6</accession>
<dbReference type="Proteomes" id="UP000837857">
    <property type="component" value="Chromosome 18"/>
</dbReference>
<evidence type="ECO:0000256" key="4">
    <source>
        <dbReference type="ARBA" id="ARBA00022691"/>
    </source>
</evidence>
<dbReference type="InterPro" id="IPR001678">
    <property type="entry name" value="MeTrfase_RsmB-F_NOP2_dom"/>
</dbReference>
<feature type="binding site" evidence="6">
    <location>
        <position position="222"/>
    </location>
    <ligand>
        <name>S-adenosyl-L-methionine</name>
        <dbReference type="ChEBI" id="CHEBI:59789"/>
    </ligand>
</feature>
<protein>
    <recommendedName>
        <fullName evidence="7">SAM-dependent MTase RsmB/NOP-type domain-containing protein</fullName>
    </recommendedName>
</protein>
<feature type="binding site" evidence="6">
    <location>
        <position position="257"/>
    </location>
    <ligand>
        <name>S-adenosyl-L-methionine</name>
        <dbReference type="ChEBI" id="CHEBI:59789"/>
    </ligand>
</feature>
<feature type="domain" description="SAM-dependent MTase RsmB/NOP-type" evidence="7">
    <location>
        <begin position="78"/>
        <end position="386"/>
    </location>
</feature>
<dbReference type="SUPFAM" id="SSF88697">
    <property type="entry name" value="PUA domain-like"/>
    <property type="match status" value="1"/>
</dbReference>
<dbReference type="PROSITE" id="PS50890">
    <property type="entry name" value="PUA"/>
    <property type="match status" value="1"/>
</dbReference>
<dbReference type="CDD" id="cd02440">
    <property type="entry name" value="AdoMet_MTases"/>
    <property type="match status" value="1"/>
</dbReference>
<feature type="non-terminal residue" evidence="8">
    <location>
        <position position="387"/>
    </location>
</feature>
<evidence type="ECO:0000256" key="3">
    <source>
        <dbReference type="ARBA" id="ARBA00022679"/>
    </source>
</evidence>
<evidence type="ECO:0000259" key="7">
    <source>
        <dbReference type="PROSITE" id="PS51686"/>
    </source>
</evidence>
<dbReference type="InterPro" id="IPR023267">
    <property type="entry name" value="RCMT"/>
</dbReference>
<keyword evidence="2 6" id="KW-0489">Methyltransferase</keyword>
<evidence type="ECO:0000256" key="2">
    <source>
        <dbReference type="ARBA" id="ARBA00022603"/>
    </source>
</evidence>
<dbReference type="InterPro" id="IPR036974">
    <property type="entry name" value="PUA_sf"/>
</dbReference>
<feature type="active site" description="Nucleophile" evidence="6">
    <location>
        <position position="307"/>
    </location>
</feature>
<keyword evidence="9" id="KW-1185">Reference proteome</keyword>
<name>A0ABN8I6Z6_9NEOP</name>
<evidence type="ECO:0000256" key="5">
    <source>
        <dbReference type="ARBA" id="ARBA00022884"/>
    </source>
</evidence>
<dbReference type="InterPro" id="IPR049560">
    <property type="entry name" value="MeTrfase_RsmB-F_NOP2_cat"/>
</dbReference>
<proteinExistence type="inferred from homology"/>
<keyword evidence="4 6" id="KW-0949">S-adenosyl-L-methionine</keyword>
<dbReference type="EMBL" id="OW152830">
    <property type="protein sequence ID" value="CAH2048652.1"/>
    <property type="molecule type" value="Genomic_DNA"/>
</dbReference>
<dbReference type="InterPro" id="IPR029063">
    <property type="entry name" value="SAM-dependent_MTases_sf"/>
</dbReference>
<dbReference type="PANTHER" id="PTHR22807:SF34">
    <property type="entry name" value="TRNA (CYTOSINE(72)-C(5))-METHYLTRANSFERASE NSUN6"/>
    <property type="match status" value="1"/>
</dbReference>
<evidence type="ECO:0000313" key="9">
    <source>
        <dbReference type="Proteomes" id="UP000837857"/>
    </source>
</evidence>
<evidence type="ECO:0000256" key="1">
    <source>
        <dbReference type="ARBA" id="ARBA00007494"/>
    </source>
</evidence>
<dbReference type="InterPro" id="IPR018314">
    <property type="entry name" value="RsmB/NOL1/NOP2-like_CS"/>
</dbReference>
<dbReference type="PROSITE" id="PS51686">
    <property type="entry name" value="SAM_MT_RSMB_NOP"/>
    <property type="match status" value="1"/>
</dbReference>
<organism evidence="8 9">
    <name type="scientific">Iphiclides podalirius</name>
    <name type="common">scarce swallowtail</name>
    <dbReference type="NCBI Taxonomy" id="110791"/>
    <lineage>
        <taxon>Eukaryota</taxon>
        <taxon>Metazoa</taxon>
        <taxon>Ecdysozoa</taxon>
        <taxon>Arthropoda</taxon>
        <taxon>Hexapoda</taxon>
        <taxon>Insecta</taxon>
        <taxon>Pterygota</taxon>
        <taxon>Neoptera</taxon>
        <taxon>Endopterygota</taxon>
        <taxon>Lepidoptera</taxon>
        <taxon>Glossata</taxon>
        <taxon>Ditrysia</taxon>
        <taxon>Papilionoidea</taxon>
        <taxon>Papilionidae</taxon>
        <taxon>Papilioninae</taxon>
        <taxon>Iphiclides</taxon>
    </lineage>
</organism>
<evidence type="ECO:0000256" key="6">
    <source>
        <dbReference type="PROSITE-ProRule" id="PRU01023"/>
    </source>
</evidence>
<sequence>MQSQELGMKPIPNFYMLQEDCLIVEQWPQNVKMEKCKVEVIVDVLCATAVLRGAHVFAPGVLGLPSNCTLGERVEVYGDLDGRCNRGLKVPYTGKKIYVGTGYLKMLRHDLFDNGALPSGIAVSMLLPASRIPVINETIYPQGHILLQNLPSIVVGWVINAQPNELILDMCAAPGNKTTHLGEMSANQAHIIAMDKIKQRTDKVDKNCQVHGLNCVKVFCYDSTKCYVENKDEIDAIEDRTIKPPFKLNTFDKVLLDAPCSGLGQRPQLVNKISPKMLESYKFIQQKLFNAAVKVLKVDGILVYSTCTITEEENERMVSWVLRKFSGLELVPAEPLLGGPGLPNTGLTDEQRLMVQRFGPENDPIRPVKDIYKNSIGFFIAKFIKRK</sequence>
<gene>
    <name evidence="8" type="ORF">IPOD504_LOCUS6257</name>
</gene>
<dbReference type="PROSITE" id="PS01153">
    <property type="entry name" value="NOL1_NOP2_SUN"/>
    <property type="match status" value="1"/>
</dbReference>
<reference evidence="8" key="1">
    <citation type="submission" date="2022-03" db="EMBL/GenBank/DDBJ databases">
        <authorList>
            <person name="Martin H S."/>
        </authorList>
    </citation>
    <scope>NUCLEOTIDE SEQUENCE</scope>
</reference>
<dbReference type="Gene3D" id="3.40.50.150">
    <property type="entry name" value="Vaccinia Virus protein VP39"/>
    <property type="match status" value="1"/>
</dbReference>
<dbReference type="SUPFAM" id="SSF53335">
    <property type="entry name" value="S-adenosyl-L-methionine-dependent methyltransferases"/>
    <property type="match status" value="1"/>
</dbReference>
<dbReference type="CDD" id="cd21150">
    <property type="entry name" value="PUA_NSun6-like"/>
    <property type="match status" value="1"/>
</dbReference>
<dbReference type="PANTHER" id="PTHR22807">
    <property type="entry name" value="NOP2 YEAST -RELATED NOL1/NOP2/FMU SUN DOMAIN-CONTAINING"/>
    <property type="match status" value="1"/>
</dbReference>
<keyword evidence="3 6" id="KW-0808">Transferase</keyword>
<dbReference type="Pfam" id="PF01189">
    <property type="entry name" value="Methyltr_RsmB-F"/>
    <property type="match status" value="1"/>
</dbReference>
<feature type="binding site" evidence="6">
    <location>
        <position position="195"/>
    </location>
    <ligand>
        <name>S-adenosyl-L-methionine</name>
        <dbReference type="ChEBI" id="CHEBI:59789"/>
    </ligand>
</feature>
<comment type="similarity">
    <text evidence="1 6">Belongs to the class I-like SAM-binding methyltransferase superfamily. RsmB/NOP family.</text>
</comment>
<keyword evidence="5 6" id="KW-0694">RNA-binding</keyword>
<feature type="binding site" evidence="6">
    <location>
        <begin position="171"/>
        <end position="177"/>
    </location>
    <ligand>
        <name>S-adenosyl-L-methionine</name>
        <dbReference type="ChEBI" id="CHEBI:59789"/>
    </ligand>
</feature>
<dbReference type="PRINTS" id="PR02008">
    <property type="entry name" value="RCMTFAMILY"/>
</dbReference>
<dbReference type="Gene3D" id="2.30.130.10">
    <property type="entry name" value="PUA domain"/>
    <property type="match status" value="1"/>
</dbReference>